<dbReference type="STRING" id="1219383.SAMN05421733_10358"/>
<keyword evidence="2" id="KW-1185">Reference proteome</keyword>
<protein>
    <submittedName>
        <fullName evidence="1">Uncharacterized protein</fullName>
    </submittedName>
</protein>
<dbReference type="EMBL" id="FMYL01000003">
    <property type="protein sequence ID" value="SDB87274.1"/>
    <property type="molecule type" value="Genomic_DNA"/>
</dbReference>
<name>A0A1G6GZD7_9GAMM</name>
<dbReference type="RefSeq" id="WP_143230103.1">
    <property type="nucleotide sequence ID" value="NZ_FMYL01000003.1"/>
</dbReference>
<gene>
    <name evidence="1" type="ORF">SAMN05421733_10358</name>
</gene>
<dbReference type="AlphaFoldDB" id="A0A1G6GZD7"/>
<evidence type="ECO:0000313" key="2">
    <source>
        <dbReference type="Proteomes" id="UP000242501"/>
    </source>
</evidence>
<dbReference type="Proteomes" id="UP000242501">
    <property type="component" value="Unassembled WGS sequence"/>
</dbReference>
<organism evidence="1 2">
    <name type="scientific">Acinetobacter boissieri</name>
    <dbReference type="NCBI Taxonomy" id="1219383"/>
    <lineage>
        <taxon>Bacteria</taxon>
        <taxon>Pseudomonadati</taxon>
        <taxon>Pseudomonadota</taxon>
        <taxon>Gammaproteobacteria</taxon>
        <taxon>Moraxellales</taxon>
        <taxon>Moraxellaceae</taxon>
        <taxon>Acinetobacter</taxon>
    </lineage>
</organism>
<sequence length="81" mass="9775">MGHYANITLAHDKEENSRLDFERHYISPKYIIPLFWTTFFKVEHIVTKGVDGEPYYYFEITKADVMANFKARMPLFFKWYG</sequence>
<proteinExistence type="predicted"/>
<reference evidence="2" key="1">
    <citation type="submission" date="2016-09" db="EMBL/GenBank/DDBJ databases">
        <authorList>
            <person name="Varghese N."/>
            <person name="Submissions S."/>
        </authorList>
    </citation>
    <scope>NUCLEOTIDE SEQUENCE [LARGE SCALE GENOMIC DNA]</scope>
    <source>
        <strain evidence="2">ANC 4422</strain>
    </source>
</reference>
<evidence type="ECO:0000313" key="1">
    <source>
        <dbReference type="EMBL" id="SDB87274.1"/>
    </source>
</evidence>
<accession>A0A1G6GZD7</accession>